<dbReference type="GO" id="GO:0005634">
    <property type="term" value="C:nucleus"/>
    <property type="evidence" value="ECO:0007669"/>
    <property type="project" value="UniProtKB-SubCell"/>
</dbReference>
<evidence type="ECO:0000256" key="8">
    <source>
        <dbReference type="ARBA" id="ARBA00022840"/>
    </source>
</evidence>
<keyword evidence="6 10" id="KW-0547">Nucleotide-binding</keyword>
<evidence type="ECO:0000256" key="1">
    <source>
        <dbReference type="ARBA" id="ARBA00000582"/>
    </source>
</evidence>
<feature type="binding site" evidence="10">
    <location>
        <position position="20"/>
    </location>
    <ligand>
        <name>ATP</name>
        <dbReference type="ChEBI" id="CHEBI:30616"/>
    </ligand>
</feature>
<dbReference type="InterPro" id="IPR020618">
    <property type="entry name" value="Adenyl_kinase_AK6"/>
</dbReference>
<comment type="subunit">
    <text evidence="10">Interacts with small ribosomal subunit protein uS11. Not a structural component of 43S pre-ribosomes, but transiently interacts with them by binding to uS11.</text>
</comment>
<keyword evidence="4 10" id="KW-0698">rRNA processing</keyword>
<dbReference type="STRING" id="1198029.A0A1U7LM19"/>
<dbReference type="Pfam" id="PF13238">
    <property type="entry name" value="AAA_18"/>
    <property type="match status" value="1"/>
</dbReference>
<accession>A0A1U7LM19</accession>
<evidence type="ECO:0000256" key="10">
    <source>
        <dbReference type="HAMAP-Rule" id="MF_03173"/>
    </source>
</evidence>
<feature type="region of interest" description="LID" evidence="10">
    <location>
        <begin position="111"/>
        <end position="121"/>
    </location>
</feature>
<evidence type="ECO:0000256" key="6">
    <source>
        <dbReference type="ARBA" id="ARBA00022741"/>
    </source>
</evidence>
<proteinExistence type="inferred from homology"/>
<dbReference type="GO" id="GO:0016887">
    <property type="term" value="F:ATP hydrolysis activity"/>
    <property type="evidence" value="ECO:0007669"/>
    <property type="project" value="UniProtKB-UniRule"/>
</dbReference>
<comment type="subcellular location">
    <subcellularLocation>
        <location evidence="10">Cytoplasm</location>
    </subcellularLocation>
    <subcellularLocation>
        <location evidence="10">Nucleus</location>
    </subcellularLocation>
</comment>
<gene>
    <name evidence="11" type="ORF">NEOLI_001939</name>
</gene>
<keyword evidence="12" id="KW-1185">Reference proteome</keyword>
<dbReference type="SUPFAM" id="SSF52540">
    <property type="entry name" value="P-loop containing nucleoside triphosphate hydrolases"/>
    <property type="match status" value="1"/>
</dbReference>
<keyword evidence="2 10" id="KW-0963">Cytoplasm</keyword>
<keyword evidence="3 10" id="KW-0690">Ribosome biogenesis</keyword>
<dbReference type="GO" id="GO:0005737">
    <property type="term" value="C:cytoplasm"/>
    <property type="evidence" value="ECO:0007669"/>
    <property type="project" value="UniProtKB-SubCell"/>
</dbReference>
<feature type="binding site" evidence="10">
    <location>
        <position position="18"/>
    </location>
    <ligand>
        <name>ATP</name>
        <dbReference type="ChEBI" id="CHEBI:30616"/>
    </ligand>
</feature>
<dbReference type="OrthoDB" id="10251185at2759"/>
<dbReference type="AlphaFoldDB" id="A0A1U7LM19"/>
<protein>
    <recommendedName>
        <fullName evidence="10">Adenylate kinase isoenzyme 6 homolog</fullName>
        <shortName evidence="10">AK6</shortName>
        <ecNumber evidence="10">2.7.4.3</ecNumber>
    </recommendedName>
    <alternativeName>
        <fullName evidence="10">Dual activity adenylate kinase/ATPase</fullName>
        <shortName evidence="10">AK/ATPase</shortName>
    </alternativeName>
</protein>
<comment type="catalytic activity">
    <reaction evidence="10">
        <text>ATP + H2O = ADP + phosphate + H(+)</text>
        <dbReference type="Rhea" id="RHEA:13065"/>
        <dbReference type="ChEBI" id="CHEBI:15377"/>
        <dbReference type="ChEBI" id="CHEBI:15378"/>
        <dbReference type="ChEBI" id="CHEBI:30616"/>
        <dbReference type="ChEBI" id="CHEBI:43474"/>
        <dbReference type="ChEBI" id="CHEBI:456216"/>
    </reaction>
</comment>
<comment type="catalytic activity">
    <reaction evidence="1 10">
        <text>AMP + ATP = 2 ADP</text>
        <dbReference type="Rhea" id="RHEA:12973"/>
        <dbReference type="ChEBI" id="CHEBI:30616"/>
        <dbReference type="ChEBI" id="CHEBI:456215"/>
        <dbReference type="ChEBI" id="CHEBI:456216"/>
        <dbReference type="EC" id="2.7.4.3"/>
    </reaction>
</comment>
<dbReference type="GO" id="GO:0004017">
    <property type="term" value="F:AMP kinase activity"/>
    <property type="evidence" value="ECO:0007669"/>
    <property type="project" value="UniProtKB-UniRule"/>
</dbReference>
<evidence type="ECO:0000256" key="3">
    <source>
        <dbReference type="ARBA" id="ARBA00022517"/>
    </source>
</evidence>
<keyword evidence="5 10" id="KW-0808">Transferase</keyword>
<feature type="binding site" evidence="10">
    <location>
        <position position="19"/>
    </location>
    <ligand>
        <name>ATP</name>
        <dbReference type="ChEBI" id="CHEBI:30616"/>
    </ligand>
</feature>
<comment type="similarity">
    <text evidence="10">Belongs to the adenylate kinase family. AK6 subfamily.</text>
</comment>
<dbReference type="FunFam" id="3.40.50.300:FF:000372">
    <property type="entry name" value="Adenylate kinase isoenzyme 6 homolog"/>
    <property type="match status" value="1"/>
</dbReference>
<dbReference type="InterPro" id="IPR027417">
    <property type="entry name" value="P-loop_NTPase"/>
</dbReference>
<comment type="function">
    <text evidence="10">Broad-specificity nucleoside monophosphate (NMP) kinase that catalyzes the reversible transfer of the terminal phosphate group between nucleoside triphosphates and monophosphates. Has also ATPase activity. Involved in the late cytoplasmic maturation steps of the 40S ribosomal particles, specifically 18S rRNA maturation. While NMP activity is not required for ribosome maturation, ATPase activity is. Associates transiently with small ribosomal subunit protein uS11. ATP hydrolysis breaks the interaction with uS11. May temporarily remove uS11 from the ribosome to enable a conformational change of the ribosomal RNA that is needed for the final maturation step of the small ribosomal subunit. Its NMP activity may have a role in nuclear energy homeostasis.</text>
</comment>
<dbReference type="EMBL" id="LXFE01001372">
    <property type="protein sequence ID" value="OLL23689.1"/>
    <property type="molecule type" value="Genomic_DNA"/>
</dbReference>
<feature type="binding site" evidence="10">
    <location>
        <position position="17"/>
    </location>
    <ligand>
        <name>ATP</name>
        <dbReference type="ChEBI" id="CHEBI:30616"/>
    </ligand>
</feature>
<reference evidence="11 12" key="1">
    <citation type="submission" date="2016-04" db="EMBL/GenBank/DDBJ databases">
        <title>Evolutionary innovation and constraint leading to complex multicellularity in the Ascomycota.</title>
        <authorList>
            <person name="Cisse O."/>
            <person name="Nguyen A."/>
            <person name="Hewitt D.A."/>
            <person name="Jedd G."/>
            <person name="Stajich J.E."/>
        </authorList>
    </citation>
    <scope>NUCLEOTIDE SEQUENCE [LARGE SCALE GENOMIC DNA]</scope>
    <source>
        <strain evidence="11 12">DAH-3</strain>
    </source>
</reference>
<evidence type="ECO:0000256" key="2">
    <source>
        <dbReference type="ARBA" id="ARBA00022490"/>
    </source>
</evidence>
<feature type="binding site" evidence="10">
    <location>
        <position position="112"/>
    </location>
    <ligand>
        <name>ATP</name>
        <dbReference type="ChEBI" id="CHEBI:30616"/>
    </ligand>
</feature>
<comment type="caution">
    <text evidence="11">The sequence shown here is derived from an EMBL/GenBank/DDBJ whole genome shotgun (WGS) entry which is preliminary data.</text>
</comment>
<evidence type="ECO:0000313" key="12">
    <source>
        <dbReference type="Proteomes" id="UP000186594"/>
    </source>
</evidence>
<sequence>MPRSLPNIIITGTPGTGKTSHAELLKSHIPELVHYNIGSLVKSENLYEKYDEEWDSYIVDEDKLIDYLEPLVENGGCILDWHSCEVFPKRWIDLVAVLRTDHAILWDRLEARGYSLRKIEENNEAEIMEVVLAEARDSYDSEIIVELQSENDADFALNVDRIVEWIQNWK</sequence>
<name>A0A1U7LM19_NEOID</name>
<feature type="region of interest" description="NMPbind" evidence="10">
    <location>
        <begin position="36"/>
        <end position="59"/>
    </location>
</feature>
<dbReference type="OMA" id="QCEIFGT"/>
<dbReference type="Gene3D" id="3.40.50.300">
    <property type="entry name" value="P-loop containing nucleotide triphosphate hydrolases"/>
    <property type="match status" value="1"/>
</dbReference>
<dbReference type="HAMAP" id="MF_00039">
    <property type="entry name" value="Adenylate_kinase_AK6"/>
    <property type="match status" value="1"/>
</dbReference>
<evidence type="ECO:0000256" key="7">
    <source>
        <dbReference type="ARBA" id="ARBA00022777"/>
    </source>
</evidence>
<evidence type="ECO:0000313" key="11">
    <source>
        <dbReference type="EMBL" id="OLL23689.1"/>
    </source>
</evidence>
<dbReference type="GO" id="GO:0005524">
    <property type="term" value="F:ATP binding"/>
    <property type="evidence" value="ECO:0007669"/>
    <property type="project" value="UniProtKB-KW"/>
</dbReference>
<evidence type="ECO:0000256" key="4">
    <source>
        <dbReference type="ARBA" id="ARBA00022552"/>
    </source>
</evidence>
<keyword evidence="7 10" id="KW-0418">Kinase</keyword>
<evidence type="ECO:0000256" key="9">
    <source>
        <dbReference type="ARBA" id="ARBA00023242"/>
    </source>
</evidence>
<dbReference type="GO" id="GO:0042274">
    <property type="term" value="P:ribosomal small subunit biogenesis"/>
    <property type="evidence" value="ECO:0007669"/>
    <property type="project" value="UniProtKB-UniRule"/>
</dbReference>
<dbReference type="EC" id="2.7.4.3" evidence="10"/>
<evidence type="ECO:0000256" key="5">
    <source>
        <dbReference type="ARBA" id="ARBA00022679"/>
    </source>
</evidence>
<comment type="caution">
    <text evidence="10">Lacks conserved residue(s) required for the propagation of feature annotation.</text>
</comment>
<dbReference type="GO" id="GO:0006364">
    <property type="term" value="P:rRNA processing"/>
    <property type="evidence" value="ECO:0007669"/>
    <property type="project" value="UniProtKB-KW"/>
</dbReference>
<dbReference type="Proteomes" id="UP000186594">
    <property type="component" value="Unassembled WGS sequence"/>
</dbReference>
<dbReference type="PANTHER" id="PTHR12595:SF0">
    <property type="entry name" value="ADENYLATE KINASE ISOENZYME 6"/>
    <property type="match status" value="1"/>
</dbReference>
<keyword evidence="8 10" id="KW-0067">ATP-binding</keyword>
<dbReference type="PANTHER" id="PTHR12595">
    <property type="entry name" value="POS9-ACTIVATING FACTOR FAP7-RELATED"/>
    <property type="match status" value="1"/>
</dbReference>
<feature type="binding site" evidence="10">
    <location>
        <position position="15"/>
    </location>
    <ligand>
        <name>ATP</name>
        <dbReference type="ChEBI" id="CHEBI:30616"/>
    </ligand>
</feature>
<organism evidence="11 12">
    <name type="scientific">Neolecta irregularis (strain DAH-3)</name>
    <dbReference type="NCBI Taxonomy" id="1198029"/>
    <lineage>
        <taxon>Eukaryota</taxon>
        <taxon>Fungi</taxon>
        <taxon>Dikarya</taxon>
        <taxon>Ascomycota</taxon>
        <taxon>Taphrinomycotina</taxon>
        <taxon>Neolectales</taxon>
        <taxon>Neolectaceae</taxon>
        <taxon>Neolecta</taxon>
    </lineage>
</organism>
<keyword evidence="9 10" id="KW-0539">Nucleus</keyword>